<sequence length="167" mass="19514">MRLKELKTQATVTETPWFKTLSRLGHQWSHPQGYTKLAVEYAREMSNNKDLHPQEVIHKIVQDYPQEVNERDLIAYINNLVKKGRLPQSLTAEDSNDTITYTNPNFDNEWDEATRYDEFKNIGKEKWIALAKTGKVVDYNTETVKKIKNTEAGDVKEFDKLDPKKQK</sequence>
<reference evidence="1" key="1">
    <citation type="submission" date="2018-05" db="EMBL/GenBank/DDBJ databases">
        <authorList>
            <person name="Lanie J.A."/>
            <person name="Ng W.-L."/>
            <person name="Kazmierczak K.M."/>
            <person name="Andrzejewski T.M."/>
            <person name="Davidsen T.M."/>
            <person name="Wayne K.J."/>
            <person name="Tettelin H."/>
            <person name="Glass J.I."/>
            <person name="Rusch D."/>
            <person name="Podicherti R."/>
            <person name="Tsui H.-C.T."/>
            <person name="Winkler M.E."/>
        </authorList>
    </citation>
    <scope>NUCLEOTIDE SEQUENCE</scope>
</reference>
<proteinExistence type="predicted"/>
<feature type="non-terminal residue" evidence="1">
    <location>
        <position position="167"/>
    </location>
</feature>
<dbReference type="AlphaFoldDB" id="A0A383DX03"/>
<name>A0A383DX03_9ZZZZ</name>
<gene>
    <name evidence="1" type="ORF">METZ01_LOCUS501926</name>
</gene>
<organism evidence="1">
    <name type="scientific">marine metagenome</name>
    <dbReference type="NCBI Taxonomy" id="408172"/>
    <lineage>
        <taxon>unclassified sequences</taxon>
        <taxon>metagenomes</taxon>
        <taxon>ecological metagenomes</taxon>
    </lineage>
</organism>
<dbReference type="EMBL" id="UINC01220940">
    <property type="protein sequence ID" value="SVE49072.1"/>
    <property type="molecule type" value="Genomic_DNA"/>
</dbReference>
<accession>A0A383DX03</accession>
<evidence type="ECO:0000313" key="1">
    <source>
        <dbReference type="EMBL" id="SVE49072.1"/>
    </source>
</evidence>
<protein>
    <submittedName>
        <fullName evidence="1">Uncharacterized protein</fullName>
    </submittedName>
</protein>